<dbReference type="Gene3D" id="3.20.20.20">
    <property type="entry name" value="Dihydropteroate synthase-like"/>
    <property type="match status" value="1"/>
</dbReference>
<reference evidence="11" key="1">
    <citation type="submission" date="2023-02" db="EMBL/GenBank/DDBJ databases">
        <title>Genome sequence of Hyphococcus flavus.</title>
        <authorList>
            <person name="Rong J.-C."/>
            <person name="Zhao Q."/>
            <person name="Yi M."/>
            <person name="Wu J.-Y."/>
        </authorList>
    </citation>
    <scope>NUCLEOTIDE SEQUENCE</scope>
    <source>
        <strain evidence="11">MCCC 1K03223</strain>
    </source>
</reference>
<comment type="pathway">
    <text evidence="3 9">Cofactor biosynthesis; tetrahydrofolate biosynthesis; 7,8-dihydrofolate from 2-amino-4-hydroxy-6-hydroxymethyl-7,8-dihydropteridine diphosphate and 4-aminobenzoate: step 1/2.</text>
</comment>
<sequence length="265" mass="27956">MKKNWRIMGVVNITPDSFSDGGLFYDVDSAAAHALKLADEGADILDVGGESTRPGAKIVPEYTERSRVIPVIEKLIETTNAVISIDTRKPGIAREAVKAGASIWNDVSALTYAPDSLETAADLSCEIVLMHAQGDPEIMQDNPAYGDVVETVYAYLAGRIEACVNAGIDEKRLIIDPGIGFGKTLDHNLALFANLDRFTKLGPPVLLGASRKRFIAAVDKEGAAADRVGGSIAAVIAGLNQGVSIFRVHDVAATRQALAVASAIG</sequence>
<dbReference type="InterPro" id="IPR006390">
    <property type="entry name" value="DHP_synth_dom"/>
</dbReference>
<gene>
    <name evidence="11" type="primary">folP</name>
    <name evidence="11" type="ORF">PUV54_04130</name>
</gene>
<evidence type="ECO:0000256" key="7">
    <source>
        <dbReference type="ARBA" id="ARBA00022842"/>
    </source>
</evidence>
<comment type="similarity">
    <text evidence="9">Belongs to the DHPS family.</text>
</comment>
<proteinExistence type="inferred from homology"/>
<dbReference type="EC" id="2.5.1.15" evidence="4 9"/>
<evidence type="ECO:0000256" key="6">
    <source>
        <dbReference type="ARBA" id="ARBA00022723"/>
    </source>
</evidence>
<dbReference type="InterPro" id="IPR000489">
    <property type="entry name" value="Pterin-binding_dom"/>
</dbReference>
<evidence type="ECO:0000259" key="10">
    <source>
        <dbReference type="PROSITE" id="PS50972"/>
    </source>
</evidence>
<protein>
    <recommendedName>
        <fullName evidence="4 9">Dihydropteroate synthase</fullName>
        <shortName evidence="9">DHPS</shortName>
        <ecNumber evidence="4 9">2.5.1.15</ecNumber>
    </recommendedName>
    <alternativeName>
        <fullName evidence="9">Dihydropteroate pyrophosphorylase</fullName>
    </alternativeName>
</protein>
<dbReference type="AlphaFoldDB" id="A0AAF0CC22"/>
<dbReference type="PROSITE" id="PS00793">
    <property type="entry name" value="DHPS_2"/>
    <property type="match status" value="1"/>
</dbReference>
<comment type="cofactor">
    <cofactor evidence="2 9">
        <name>Mg(2+)</name>
        <dbReference type="ChEBI" id="CHEBI:18420"/>
    </cofactor>
</comment>
<accession>A0AAF0CC22</accession>
<dbReference type="GO" id="GO:0046656">
    <property type="term" value="P:folic acid biosynthetic process"/>
    <property type="evidence" value="ECO:0007669"/>
    <property type="project" value="UniProtKB-KW"/>
</dbReference>
<evidence type="ECO:0000256" key="3">
    <source>
        <dbReference type="ARBA" id="ARBA00004763"/>
    </source>
</evidence>
<dbReference type="SUPFAM" id="SSF51717">
    <property type="entry name" value="Dihydropteroate synthetase-like"/>
    <property type="match status" value="1"/>
</dbReference>
<organism evidence="11 12">
    <name type="scientific">Hyphococcus flavus</name>
    <dbReference type="NCBI Taxonomy" id="1866326"/>
    <lineage>
        <taxon>Bacteria</taxon>
        <taxon>Pseudomonadati</taxon>
        <taxon>Pseudomonadota</taxon>
        <taxon>Alphaproteobacteria</taxon>
        <taxon>Parvularculales</taxon>
        <taxon>Parvularculaceae</taxon>
        <taxon>Hyphococcus</taxon>
    </lineage>
</organism>
<dbReference type="PANTHER" id="PTHR20941">
    <property type="entry name" value="FOLATE SYNTHESIS PROTEINS"/>
    <property type="match status" value="1"/>
</dbReference>
<evidence type="ECO:0000313" key="12">
    <source>
        <dbReference type="Proteomes" id="UP001214043"/>
    </source>
</evidence>
<dbReference type="KEGG" id="hfl:PUV54_04130"/>
<comment type="function">
    <text evidence="9">Catalyzes the condensation of para-aminobenzoate (pABA) with 6-hydroxymethyl-7,8-dihydropterin diphosphate (DHPt-PP) to form 7,8-dihydropteroate (H2Pte), the immediate precursor of folate derivatives.</text>
</comment>
<keyword evidence="12" id="KW-1185">Reference proteome</keyword>
<dbReference type="GO" id="GO:0005829">
    <property type="term" value="C:cytosol"/>
    <property type="evidence" value="ECO:0007669"/>
    <property type="project" value="TreeGrafter"/>
</dbReference>
<evidence type="ECO:0000256" key="9">
    <source>
        <dbReference type="RuleBase" id="RU361205"/>
    </source>
</evidence>
<dbReference type="PROSITE" id="PS50972">
    <property type="entry name" value="PTERIN_BINDING"/>
    <property type="match status" value="1"/>
</dbReference>
<dbReference type="Pfam" id="PF00809">
    <property type="entry name" value="Pterin_bind"/>
    <property type="match status" value="1"/>
</dbReference>
<dbReference type="NCBIfam" id="TIGR01496">
    <property type="entry name" value="DHPS"/>
    <property type="match status" value="1"/>
</dbReference>
<keyword evidence="7 9" id="KW-0460">Magnesium</keyword>
<dbReference type="InterPro" id="IPR045031">
    <property type="entry name" value="DHP_synth-like"/>
</dbReference>
<dbReference type="PANTHER" id="PTHR20941:SF1">
    <property type="entry name" value="FOLIC ACID SYNTHESIS PROTEIN FOL1"/>
    <property type="match status" value="1"/>
</dbReference>
<dbReference type="GO" id="GO:0004156">
    <property type="term" value="F:dihydropteroate synthase activity"/>
    <property type="evidence" value="ECO:0007669"/>
    <property type="project" value="UniProtKB-EC"/>
</dbReference>
<evidence type="ECO:0000256" key="2">
    <source>
        <dbReference type="ARBA" id="ARBA00001946"/>
    </source>
</evidence>
<feature type="domain" description="Pterin-binding" evidence="10">
    <location>
        <begin position="5"/>
        <end position="259"/>
    </location>
</feature>
<evidence type="ECO:0000256" key="8">
    <source>
        <dbReference type="ARBA" id="ARBA00022909"/>
    </source>
</evidence>
<evidence type="ECO:0000256" key="5">
    <source>
        <dbReference type="ARBA" id="ARBA00022679"/>
    </source>
</evidence>
<evidence type="ECO:0000313" key="11">
    <source>
        <dbReference type="EMBL" id="WDI32380.1"/>
    </source>
</evidence>
<dbReference type="GO" id="GO:0046872">
    <property type="term" value="F:metal ion binding"/>
    <property type="evidence" value="ECO:0007669"/>
    <property type="project" value="UniProtKB-KW"/>
</dbReference>
<dbReference type="RefSeq" id="WP_274494301.1">
    <property type="nucleotide sequence ID" value="NZ_CP118166.1"/>
</dbReference>
<dbReference type="InterPro" id="IPR011005">
    <property type="entry name" value="Dihydropteroate_synth-like_sf"/>
</dbReference>
<keyword evidence="5 9" id="KW-0808">Transferase</keyword>
<dbReference type="EMBL" id="CP118166">
    <property type="protein sequence ID" value="WDI32380.1"/>
    <property type="molecule type" value="Genomic_DNA"/>
</dbReference>
<keyword evidence="8 9" id="KW-0289">Folate biosynthesis</keyword>
<dbReference type="GO" id="GO:0046654">
    <property type="term" value="P:tetrahydrofolate biosynthetic process"/>
    <property type="evidence" value="ECO:0007669"/>
    <property type="project" value="TreeGrafter"/>
</dbReference>
<evidence type="ECO:0000256" key="1">
    <source>
        <dbReference type="ARBA" id="ARBA00000012"/>
    </source>
</evidence>
<dbReference type="CDD" id="cd00739">
    <property type="entry name" value="DHPS"/>
    <property type="match status" value="1"/>
</dbReference>
<dbReference type="PROSITE" id="PS00792">
    <property type="entry name" value="DHPS_1"/>
    <property type="match status" value="1"/>
</dbReference>
<evidence type="ECO:0000256" key="4">
    <source>
        <dbReference type="ARBA" id="ARBA00012458"/>
    </source>
</evidence>
<dbReference type="Proteomes" id="UP001214043">
    <property type="component" value="Chromosome"/>
</dbReference>
<keyword evidence="6 9" id="KW-0479">Metal-binding</keyword>
<name>A0AAF0CC22_9PROT</name>
<comment type="catalytic activity">
    <reaction evidence="1">
        <text>(7,8-dihydropterin-6-yl)methyl diphosphate + 4-aminobenzoate = 7,8-dihydropteroate + diphosphate</text>
        <dbReference type="Rhea" id="RHEA:19949"/>
        <dbReference type="ChEBI" id="CHEBI:17836"/>
        <dbReference type="ChEBI" id="CHEBI:17839"/>
        <dbReference type="ChEBI" id="CHEBI:33019"/>
        <dbReference type="ChEBI" id="CHEBI:72950"/>
        <dbReference type="EC" id="2.5.1.15"/>
    </reaction>
</comment>